<dbReference type="STRING" id="762983.HMPREF9444_01259"/>
<dbReference type="PANTHER" id="PTHR30126:SF39">
    <property type="entry name" value="HTH-TYPE TRANSCRIPTIONAL REGULATOR CYSL"/>
    <property type="match status" value="1"/>
</dbReference>
<organism evidence="6 7">
    <name type="scientific">Succinatimonas hippei (strain DSM 22608 / JCM 16073 / KCTC 15190 / YIT 12066)</name>
    <dbReference type="NCBI Taxonomy" id="762983"/>
    <lineage>
        <taxon>Bacteria</taxon>
        <taxon>Pseudomonadati</taxon>
        <taxon>Pseudomonadota</taxon>
        <taxon>Gammaproteobacteria</taxon>
        <taxon>Aeromonadales</taxon>
        <taxon>Succinivibrionaceae</taxon>
        <taxon>Succinatimonas</taxon>
    </lineage>
</organism>
<proteinExistence type="inferred from homology"/>
<dbReference type="Gene3D" id="3.40.190.290">
    <property type="match status" value="1"/>
</dbReference>
<keyword evidence="4" id="KW-0804">Transcription</keyword>
<dbReference type="InterPro" id="IPR000847">
    <property type="entry name" value="LysR_HTH_N"/>
</dbReference>
<dbReference type="OrthoDB" id="9771171at2"/>
<dbReference type="AlphaFoldDB" id="E8LKL8"/>
<dbReference type="EMBL" id="AEVO01000063">
    <property type="protein sequence ID" value="EFY06946.1"/>
    <property type="molecule type" value="Genomic_DNA"/>
</dbReference>
<dbReference type="Proteomes" id="UP000018458">
    <property type="component" value="Unassembled WGS sequence"/>
</dbReference>
<dbReference type="SUPFAM" id="SSF53850">
    <property type="entry name" value="Periplasmic binding protein-like II"/>
    <property type="match status" value="1"/>
</dbReference>
<protein>
    <submittedName>
        <fullName evidence="6">LysR substrate binding domain protein</fullName>
    </submittedName>
</protein>
<dbReference type="InterPro" id="IPR036390">
    <property type="entry name" value="WH_DNA-bd_sf"/>
</dbReference>
<dbReference type="GO" id="GO:0000976">
    <property type="term" value="F:transcription cis-regulatory region binding"/>
    <property type="evidence" value="ECO:0007669"/>
    <property type="project" value="TreeGrafter"/>
</dbReference>
<dbReference type="PROSITE" id="PS50931">
    <property type="entry name" value="HTH_LYSR"/>
    <property type="match status" value="1"/>
</dbReference>
<evidence type="ECO:0000313" key="6">
    <source>
        <dbReference type="EMBL" id="EFY06946.1"/>
    </source>
</evidence>
<name>E8LKL8_SUCHY</name>
<evidence type="ECO:0000256" key="1">
    <source>
        <dbReference type="ARBA" id="ARBA00009437"/>
    </source>
</evidence>
<evidence type="ECO:0000259" key="5">
    <source>
        <dbReference type="PROSITE" id="PS50931"/>
    </source>
</evidence>
<accession>E8LKL8</accession>
<dbReference type="Pfam" id="PF00126">
    <property type="entry name" value="HTH_1"/>
    <property type="match status" value="1"/>
</dbReference>
<dbReference type="HOGENOM" id="CLU_039613_6_1_6"/>
<comment type="similarity">
    <text evidence="1">Belongs to the LysR transcriptional regulatory family.</text>
</comment>
<evidence type="ECO:0000313" key="7">
    <source>
        <dbReference type="Proteomes" id="UP000018458"/>
    </source>
</evidence>
<dbReference type="InterPro" id="IPR005119">
    <property type="entry name" value="LysR_subst-bd"/>
</dbReference>
<reference evidence="6 7" key="1">
    <citation type="submission" date="2011-01" db="EMBL/GenBank/DDBJ databases">
        <authorList>
            <person name="Weinstock G."/>
            <person name="Sodergren E."/>
            <person name="Clifton S."/>
            <person name="Fulton L."/>
            <person name="Fulton B."/>
            <person name="Courtney L."/>
            <person name="Fronick C."/>
            <person name="Harrison M."/>
            <person name="Strong C."/>
            <person name="Farmer C."/>
            <person name="Delahaunty K."/>
            <person name="Markovic C."/>
            <person name="Hall O."/>
            <person name="Minx P."/>
            <person name="Tomlinson C."/>
            <person name="Mitreva M."/>
            <person name="Hou S."/>
            <person name="Chen J."/>
            <person name="Wollam A."/>
            <person name="Pepin K.H."/>
            <person name="Johnson M."/>
            <person name="Bhonagiri V."/>
            <person name="Zhang X."/>
            <person name="Suruliraj S."/>
            <person name="Warren W."/>
            <person name="Chinwalla A."/>
            <person name="Mardis E.R."/>
            <person name="Wilson R.K."/>
        </authorList>
    </citation>
    <scope>NUCLEOTIDE SEQUENCE [LARGE SCALE GENOMIC DNA]</scope>
    <source>
        <strain evidence="7">DSM 22608 / JCM 16073 / KCTC 15190 / YIT 12066</strain>
    </source>
</reference>
<dbReference type="SUPFAM" id="SSF46785">
    <property type="entry name" value="Winged helix' DNA-binding domain"/>
    <property type="match status" value="1"/>
</dbReference>
<gene>
    <name evidence="6" type="ORF">HMPREF9444_01259</name>
</gene>
<keyword evidence="3" id="KW-0238">DNA-binding</keyword>
<dbReference type="Pfam" id="PF03466">
    <property type="entry name" value="LysR_substrate"/>
    <property type="match status" value="1"/>
</dbReference>
<evidence type="ECO:0000256" key="3">
    <source>
        <dbReference type="ARBA" id="ARBA00023125"/>
    </source>
</evidence>
<evidence type="ECO:0000256" key="2">
    <source>
        <dbReference type="ARBA" id="ARBA00023015"/>
    </source>
</evidence>
<comment type="caution">
    <text evidence="6">The sequence shown here is derived from an EMBL/GenBank/DDBJ whole genome shotgun (WGS) entry which is preliminary data.</text>
</comment>
<dbReference type="PRINTS" id="PR00039">
    <property type="entry name" value="HTHLYSR"/>
</dbReference>
<dbReference type="RefSeq" id="WP_009143456.1">
    <property type="nucleotide sequence ID" value="NZ_GL830999.1"/>
</dbReference>
<dbReference type="eggNOG" id="COG0583">
    <property type="taxonomic scope" value="Bacteria"/>
</dbReference>
<keyword evidence="7" id="KW-1185">Reference proteome</keyword>
<feature type="domain" description="HTH lysR-type" evidence="5">
    <location>
        <begin position="1"/>
        <end position="58"/>
    </location>
</feature>
<dbReference type="Gene3D" id="1.10.10.10">
    <property type="entry name" value="Winged helix-like DNA-binding domain superfamily/Winged helix DNA-binding domain"/>
    <property type="match status" value="1"/>
</dbReference>
<keyword evidence="2" id="KW-0805">Transcription regulation</keyword>
<dbReference type="InterPro" id="IPR036388">
    <property type="entry name" value="WH-like_DNA-bd_sf"/>
</dbReference>
<evidence type="ECO:0000256" key="4">
    <source>
        <dbReference type="ARBA" id="ARBA00023163"/>
    </source>
</evidence>
<dbReference type="GO" id="GO:0003700">
    <property type="term" value="F:DNA-binding transcription factor activity"/>
    <property type="evidence" value="ECO:0007669"/>
    <property type="project" value="InterPro"/>
</dbReference>
<dbReference type="PANTHER" id="PTHR30126">
    <property type="entry name" value="HTH-TYPE TRANSCRIPTIONAL REGULATOR"/>
    <property type="match status" value="1"/>
</dbReference>
<sequence length="296" mass="33815">MSDFRLKVFECVAKNHSFTKAAQELCISQPAVTKHIRVLEDEYKVKLFDRTGSKISLTKAGILLFEHAELILSQYNRLEYALHKISNEHVGSLKLGASTTIAQYVIPKYLAKFNELFPKIELSLINDNSRNIESDLKTNIIDLGLVEGVIKDPDLNYQSFTDDELVVITRYKNENINKEITLNEFIKLPLVLREYGSGTLDVIEKELNLKKVKLSDLNIKMHLGSTEAIKRFILDSNCLGIVSIAAIEQELYDKSLRIIDIDSINFKRQFCFVSMKGRISDPAQEFISFITNWKSC</sequence>
<dbReference type="FunFam" id="1.10.10.10:FF:000001">
    <property type="entry name" value="LysR family transcriptional regulator"/>
    <property type="match status" value="1"/>
</dbReference>